<reference evidence="2" key="1">
    <citation type="journal article" date="2007" name="PLoS ONE">
        <title>The first genome sequence of an elite grapevine cultivar (Pinot noir Vitis vinifera L.): coping with a highly heterozygous genome.</title>
        <authorList>
            <person name="Velasco R."/>
            <person name="Zharkikh A."/>
            <person name="Troggio M."/>
            <person name="Cartwright D.A."/>
            <person name="Cestaro A."/>
            <person name="Pruss D."/>
            <person name="Pindo M."/>
            <person name="FitzGerald L.M."/>
            <person name="Vezzulli S."/>
            <person name="Reid J."/>
            <person name="Malacarne G."/>
            <person name="Iliev D."/>
            <person name="Coppola G."/>
            <person name="Wardell B."/>
            <person name="Micheletti D."/>
            <person name="Macalma T."/>
            <person name="Facci M."/>
            <person name="Mitchell J.T."/>
            <person name="Perazzolli M."/>
            <person name="Eldredge G."/>
            <person name="Gatto P."/>
            <person name="Oyzerski R."/>
            <person name="Moretto M."/>
            <person name="Gutin N."/>
            <person name="Stefanini M."/>
            <person name="Chen Y."/>
            <person name="Segala C."/>
            <person name="Davenport C."/>
            <person name="Dematte L."/>
            <person name="Mraz A."/>
            <person name="Battilana J."/>
            <person name="Stormo K."/>
            <person name="Costa F."/>
            <person name="Tao Q."/>
            <person name="Si-Ammour A."/>
            <person name="Harkins T."/>
            <person name="Lackey A."/>
            <person name="Perbost C."/>
            <person name="Taillon B."/>
            <person name="Stella A."/>
            <person name="Solovyev V."/>
            <person name="Fawcett J.A."/>
            <person name="Sterck L."/>
            <person name="Vandepoele K."/>
            <person name="Grando S.M."/>
            <person name="Toppo S."/>
            <person name="Moser C."/>
            <person name="Lanchbury J."/>
            <person name="Bogden R."/>
            <person name="Skolnick M."/>
            <person name="Sgaramella V."/>
            <person name="Bhatnagar S.K."/>
            <person name="Fontana P."/>
            <person name="Gutin A."/>
            <person name="Van de Peer Y."/>
            <person name="Salamini F."/>
            <person name="Viola R."/>
        </authorList>
    </citation>
    <scope>NUCLEOTIDE SEQUENCE</scope>
</reference>
<feature type="compositionally biased region" description="Polar residues" evidence="1">
    <location>
        <begin position="133"/>
        <end position="143"/>
    </location>
</feature>
<feature type="region of interest" description="Disordered" evidence="1">
    <location>
        <begin position="121"/>
        <end position="143"/>
    </location>
</feature>
<evidence type="ECO:0000313" key="2">
    <source>
        <dbReference type="EMBL" id="CAN78603.1"/>
    </source>
</evidence>
<feature type="compositionally biased region" description="Polar residues" evidence="1">
    <location>
        <begin position="8"/>
        <end position="20"/>
    </location>
</feature>
<name>A5B2V3_VITVI</name>
<feature type="compositionally biased region" description="Basic and acidic residues" evidence="1">
    <location>
        <begin position="121"/>
        <end position="132"/>
    </location>
</feature>
<proteinExistence type="predicted"/>
<organism evidence="2">
    <name type="scientific">Vitis vinifera</name>
    <name type="common">Grape</name>
    <dbReference type="NCBI Taxonomy" id="29760"/>
    <lineage>
        <taxon>Eukaryota</taxon>
        <taxon>Viridiplantae</taxon>
        <taxon>Streptophyta</taxon>
        <taxon>Embryophyta</taxon>
        <taxon>Tracheophyta</taxon>
        <taxon>Spermatophyta</taxon>
        <taxon>Magnoliopsida</taxon>
        <taxon>eudicotyledons</taxon>
        <taxon>Gunneridae</taxon>
        <taxon>Pentapetalae</taxon>
        <taxon>rosids</taxon>
        <taxon>Vitales</taxon>
        <taxon>Vitaceae</taxon>
        <taxon>Viteae</taxon>
        <taxon>Vitis</taxon>
    </lineage>
</organism>
<accession>A5B2V3</accession>
<gene>
    <name evidence="2" type="ORF">VITISV_007379</name>
</gene>
<evidence type="ECO:0000256" key="1">
    <source>
        <dbReference type="SAM" id="MobiDB-lite"/>
    </source>
</evidence>
<protein>
    <submittedName>
        <fullName evidence="2">Uncharacterized protein</fullName>
    </submittedName>
</protein>
<dbReference type="AlphaFoldDB" id="A5B2V3"/>
<feature type="region of interest" description="Disordered" evidence="1">
    <location>
        <begin position="1"/>
        <end position="20"/>
    </location>
</feature>
<sequence length="143" mass="16535">MGPHHSTVKSNMNAGTTNTRVPLNVRHPELGRMLSNINIPVIRPYFQPLARSKEQAHIRPHTCKSRVEVKEMTETRGLEEKSSHAPYSQAKYIYITHVRTQAMTIKMNSDKDNMLKDDQDNIRARESTHQVERYTTSESIHVR</sequence>
<dbReference type="EMBL" id="AM444652">
    <property type="protein sequence ID" value="CAN78603.1"/>
    <property type="molecule type" value="Genomic_DNA"/>
</dbReference>